<comment type="caution">
    <text evidence="3">The sequence shown here is derived from an EMBL/GenBank/DDBJ whole genome shotgun (WGS) entry which is preliminary data.</text>
</comment>
<keyword evidence="1" id="KW-0812">Transmembrane</keyword>
<dbReference type="AlphaFoldDB" id="X1S551"/>
<dbReference type="Pfam" id="PF17910">
    <property type="entry name" value="FeoB_Cyto"/>
    <property type="match status" value="1"/>
</dbReference>
<protein>
    <recommendedName>
        <fullName evidence="2">FeoB cytosolic helical domain-containing protein</fullName>
    </recommendedName>
</protein>
<gene>
    <name evidence="3" type="ORF">S12H4_01614</name>
</gene>
<proteinExistence type="predicted"/>
<evidence type="ECO:0000256" key="1">
    <source>
        <dbReference type="SAM" id="Phobius"/>
    </source>
</evidence>
<name>X1S551_9ZZZZ</name>
<accession>X1S551</accession>
<keyword evidence="1" id="KW-1133">Transmembrane helix</keyword>
<dbReference type="Gene3D" id="1.10.287.1770">
    <property type="match status" value="1"/>
</dbReference>
<reference evidence="3" key="1">
    <citation type="journal article" date="2014" name="Front. Microbiol.">
        <title>High frequency of phylogenetically diverse reductive dehalogenase-homologous genes in deep subseafloor sedimentary metagenomes.</title>
        <authorList>
            <person name="Kawai M."/>
            <person name="Futagami T."/>
            <person name="Toyoda A."/>
            <person name="Takaki Y."/>
            <person name="Nishi S."/>
            <person name="Hori S."/>
            <person name="Arai W."/>
            <person name="Tsubouchi T."/>
            <person name="Morono Y."/>
            <person name="Uchiyama I."/>
            <person name="Ito T."/>
            <person name="Fujiyama A."/>
            <person name="Inagaki F."/>
            <person name="Takami H."/>
        </authorList>
    </citation>
    <scope>NUCLEOTIDE SEQUENCE</scope>
    <source>
        <strain evidence="3">Expedition CK06-06</strain>
    </source>
</reference>
<dbReference type="EMBL" id="BARW01000336">
    <property type="protein sequence ID" value="GAI62934.1"/>
    <property type="molecule type" value="Genomic_DNA"/>
</dbReference>
<feature type="domain" description="FeoB cytosolic helical" evidence="2">
    <location>
        <begin position="7"/>
        <end position="61"/>
    </location>
</feature>
<feature type="transmembrane region" description="Helical" evidence="1">
    <location>
        <begin position="58"/>
        <end position="77"/>
    </location>
</feature>
<sequence length="80" mass="9681">KKQIDQKFNVPERFLAIKYLENDHYFMENFKSRDKKNFKEINYFQNLLKEVHGRLSDVVISSTSLLKFMVLLIFFFSPTL</sequence>
<evidence type="ECO:0000259" key="2">
    <source>
        <dbReference type="Pfam" id="PF17910"/>
    </source>
</evidence>
<keyword evidence="1" id="KW-0472">Membrane</keyword>
<feature type="non-terminal residue" evidence="3">
    <location>
        <position position="1"/>
    </location>
</feature>
<dbReference type="InterPro" id="IPR041069">
    <property type="entry name" value="FeoB_Cyto"/>
</dbReference>
<organism evidence="3">
    <name type="scientific">marine sediment metagenome</name>
    <dbReference type="NCBI Taxonomy" id="412755"/>
    <lineage>
        <taxon>unclassified sequences</taxon>
        <taxon>metagenomes</taxon>
        <taxon>ecological metagenomes</taxon>
    </lineage>
</organism>
<evidence type="ECO:0000313" key="3">
    <source>
        <dbReference type="EMBL" id="GAI62934.1"/>
    </source>
</evidence>